<dbReference type="Proteomes" id="UP001431209">
    <property type="component" value="Unassembled WGS sequence"/>
</dbReference>
<accession>A0AAW2ZG32</accession>
<dbReference type="InterPro" id="IPR044992">
    <property type="entry name" value="ChyE-like"/>
</dbReference>
<dbReference type="InterPro" id="IPR017926">
    <property type="entry name" value="GATASE"/>
</dbReference>
<reference evidence="2 3" key="1">
    <citation type="submission" date="2024-03" db="EMBL/GenBank/DDBJ databases">
        <title>The Acrasis kona genome and developmental transcriptomes reveal deep origins of eukaryotic multicellular pathways.</title>
        <authorList>
            <person name="Sheikh S."/>
            <person name="Fu C.-J."/>
            <person name="Brown M.W."/>
            <person name="Baldauf S.L."/>
        </authorList>
    </citation>
    <scope>NUCLEOTIDE SEQUENCE [LARGE SCALE GENOMIC DNA]</scope>
    <source>
        <strain evidence="2 3">ATCC MYA-3509</strain>
    </source>
</reference>
<dbReference type="PANTHER" id="PTHR42695">
    <property type="entry name" value="GLUTAMINE AMIDOTRANSFERASE YLR126C-RELATED"/>
    <property type="match status" value="1"/>
</dbReference>
<dbReference type="EMBL" id="JAOPGA020001357">
    <property type="protein sequence ID" value="KAL0487619.1"/>
    <property type="molecule type" value="Genomic_DNA"/>
</dbReference>
<keyword evidence="3" id="KW-1185">Reference proteome</keyword>
<comment type="caution">
    <text evidence="2">The sequence shown here is derived from an EMBL/GenBank/DDBJ whole genome shotgun (WGS) entry which is preliminary data.</text>
</comment>
<gene>
    <name evidence="2" type="ORF">AKO1_000222</name>
</gene>
<dbReference type="Gene3D" id="3.40.50.880">
    <property type="match status" value="1"/>
</dbReference>
<dbReference type="InterPro" id="IPR029062">
    <property type="entry name" value="Class_I_gatase-like"/>
</dbReference>
<sequence length="351" mass="40453">MLSRLNHFKSFTNVATHRSLPQFQREFTRKSNYINRAAHCNANQYSNRVLFINIGRRYSTSSEDTKKDLRICVFDVSDRIQFHEGQLIQNLFQLNDKDPSLPKISADVFAIKYDHWPIADSDVSLLLVDEYLNQNKDRFLSNQLVDRLIPEERLPSVDSIMEYIEHNYDGIAISGSDDSCMNDSLPYLKILLPLIRKCVTNKDFPLFGICFGAQAIIRALKGDSGVSTMHQQGKEHEYGFLKYKIIKKNQFLDGISDTFVSTAYHGDCFLLDEEEKLVVSETWDNQAYQIPDRKCFGVQFHPEFPKEFGLKIFEDLLQTNKEARVVRDASGPDDEPGVLMAKNFIKIILDK</sequence>
<dbReference type="SUPFAM" id="SSF52317">
    <property type="entry name" value="Class I glutamine amidotransferase-like"/>
    <property type="match status" value="1"/>
</dbReference>
<name>A0AAW2ZG32_9EUKA</name>
<evidence type="ECO:0000313" key="2">
    <source>
        <dbReference type="EMBL" id="KAL0487619.1"/>
    </source>
</evidence>
<dbReference type="Pfam" id="PF00117">
    <property type="entry name" value="GATase"/>
    <property type="match status" value="1"/>
</dbReference>
<evidence type="ECO:0000313" key="3">
    <source>
        <dbReference type="Proteomes" id="UP001431209"/>
    </source>
</evidence>
<dbReference type="PANTHER" id="PTHR42695:SF5">
    <property type="entry name" value="GLUTAMINE AMIDOTRANSFERASE YLR126C-RELATED"/>
    <property type="match status" value="1"/>
</dbReference>
<evidence type="ECO:0000259" key="1">
    <source>
        <dbReference type="Pfam" id="PF00117"/>
    </source>
</evidence>
<protein>
    <submittedName>
        <fullName evidence="2">GMP synthase GuaA</fullName>
    </submittedName>
</protein>
<proteinExistence type="predicted"/>
<feature type="domain" description="Glutamine amidotransferase" evidence="1">
    <location>
        <begin position="159"/>
        <end position="313"/>
    </location>
</feature>
<organism evidence="2 3">
    <name type="scientific">Acrasis kona</name>
    <dbReference type="NCBI Taxonomy" id="1008807"/>
    <lineage>
        <taxon>Eukaryota</taxon>
        <taxon>Discoba</taxon>
        <taxon>Heterolobosea</taxon>
        <taxon>Tetramitia</taxon>
        <taxon>Eutetramitia</taxon>
        <taxon>Acrasidae</taxon>
        <taxon>Acrasis</taxon>
    </lineage>
</organism>
<dbReference type="GO" id="GO:0005829">
    <property type="term" value="C:cytosol"/>
    <property type="evidence" value="ECO:0007669"/>
    <property type="project" value="TreeGrafter"/>
</dbReference>
<dbReference type="PROSITE" id="PS51273">
    <property type="entry name" value="GATASE_TYPE_1"/>
    <property type="match status" value="1"/>
</dbReference>
<dbReference type="AlphaFoldDB" id="A0AAW2ZG32"/>